<dbReference type="GeneID" id="27347961"/>
<dbReference type="VEuPathDB" id="FungiDB:PV07_08767"/>
<dbReference type="Proteomes" id="UP000054466">
    <property type="component" value="Unassembled WGS sequence"/>
</dbReference>
<protein>
    <submittedName>
        <fullName evidence="2">Uncharacterized protein</fullName>
    </submittedName>
</protein>
<dbReference type="RefSeq" id="XP_016245817.1">
    <property type="nucleotide sequence ID" value="XM_016395961.1"/>
</dbReference>
<feature type="region of interest" description="Disordered" evidence="1">
    <location>
        <begin position="183"/>
        <end position="213"/>
    </location>
</feature>
<reference evidence="2 3" key="1">
    <citation type="submission" date="2015-01" db="EMBL/GenBank/DDBJ databases">
        <title>The Genome Sequence of Cladophialophora immunda CBS83496.</title>
        <authorList>
            <consortium name="The Broad Institute Genomics Platform"/>
            <person name="Cuomo C."/>
            <person name="de Hoog S."/>
            <person name="Gorbushina A."/>
            <person name="Stielow B."/>
            <person name="Teixiera M."/>
            <person name="Abouelleil A."/>
            <person name="Chapman S.B."/>
            <person name="Priest M."/>
            <person name="Young S.K."/>
            <person name="Wortman J."/>
            <person name="Nusbaum C."/>
            <person name="Birren B."/>
        </authorList>
    </citation>
    <scope>NUCLEOTIDE SEQUENCE [LARGE SCALE GENOMIC DNA]</scope>
    <source>
        <strain evidence="2 3">CBS 83496</strain>
    </source>
</reference>
<dbReference type="AlphaFoldDB" id="A0A0D1ZCY0"/>
<feature type="compositionally biased region" description="Acidic residues" evidence="1">
    <location>
        <begin position="184"/>
        <end position="193"/>
    </location>
</feature>
<keyword evidence="3" id="KW-1185">Reference proteome</keyword>
<evidence type="ECO:0000256" key="1">
    <source>
        <dbReference type="SAM" id="MobiDB-lite"/>
    </source>
</evidence>
<dbReference type="STRING" id="569365.A0A0D1ZCY0"/>
<sequence length="213" mass="23947">MAETQAQTQAQPDQHEPLKFEELFLTQHEHFTIRTLSQILKWTESLVGGREVPHNGYVVVGDDEDHAARYRILNSFCQTINRGGDEVIALLPESFTGTELTVFSAMSTVEEYSSKIPFALVPHFALALLKHAHPESSRQAGKDAFDNFGLFTMCLGFPRLSARLGLGIKSRNFFQVIMLRSTQSEDEDQEAEDETPRPFKRNENTHSAGTSCD</sequence>
<evidence type="ECO:0000313" key="2">
    <source>
        <dbReference type="EMBL" id="KIW25601.1"/>
    </source>
</evidence>
<name>A0A0D1ZCY0_9EURO</name>
<proteinExistence type="predicted"/>
<dbReference type="EMBL" id="KN847044">
    <property type="protein sequence ID" value="KIW25601.1"/>
    <property type="molecule type" value="Genomic_DNA"/>
</dbReference>
<gene>
    <name evidence="2" type="ORF">PV07_08767</name>
</gene>
<organism evidence="2 3">
    <name type="scientific">Cladophialophora immunda</name>
    <dbReference type="NCBI Taxonomy" id="569365"/>
    <lineage>
        <taxon>Eukaryota</taxon>
        <taxon>Fungi</taxon>
        <taxon>Dikarya</taxon>
        <taxon>Ascomycota</taxon>
        <taxon>Pezizomycotina</taxon>
        <taxon>Eurotiomycetes</taxon>
        <taxon>Chaetothyriomycetidae</taxon>
        <taxon>Chaetothyriales</taxon>
        <taxon>Herpotrichiellaceae</taxon>
        <taxon>Cladophialophora</taxon>
    </lineage>
</organism>
<accession>A0A0D1ZCY0</accession>
<dbReference type="HOGENOM" id="CLU_1294264_0_0_1"/>
<feature type="compositionally biased region" description="Basic and acidic residues" evidence="1">
    <location>
        <begin position="194"/>
        <end position="204"/>
    </location>
</feature>
<evidence type="ECO:0000313" key="3">
    <source>
        <dbReference type="Proteomes" id="UP000054466"/>
    </source>
</evidence>